<comment type="caution">
    <text evidence="7">The sequence shown here is derived from an EMBL/GenBank/DDBJ whole genome shotgun (WGS) entry which is preliminary data.</text>
</comment>
<dbReference type="InterPro" id="IPR050997">
    <property type="entry name" value="MAPEG"/>
</dbReference>
<dbReference type="GO" id="GO:0016020">
    <property type="term" value="C:membrane"/>
    <property type="evidence" value="ECO:0007669"/>
    <property type="project" value="UniProtKB-SubCell"/>
</dbReference>
<evidence type="ECO:0000256" key="2">
    <source>
        <dbReference type="ARBA" id="ARBA00022692"/>
    </source>
</evidence>
<sequence>MALQITDDYGLVLAAAGAIGMMQLFIGSGVMDLRGKLFKNKDFLAKPEVQAIALAHQKAFRTDMSGLGYPDMGCGRYSQHLEYSQWVELNNAQRAHYNMIESSGPVLACMLAAGLRYPKVCGCLGFGFAASRLIYAKGYKTRKGADGRVGGAIGSTLCAMGLYLTALVAGVITFAYRSQ</sequence>
<evidence type="ECO:0000313" key="7">
    <source>
        <dbReference type="EMBL" id="CAE8647420.1"/>
    </source>
</evidence>
<dbReference type="Pfam" id="PF01124">
    <property type="entry name" value="MAPEG"/>
    <property type="match status" value="1"/>
</dbReference>
<organism evidence="7 8">
    <name type="scientific">Polarella glacialis</name>
    <name type="common">Dinoflagellate</name>
    <dbReference type="NCBI Taxonomy" id="89957"/>
    <lineage>
        <taxon>Eukaryota</taxon>
        <taxon>Sar</taxon>
        <taxon>Alveolata</taxon>
        <taxon>Dinophyceae</taxon>
        <taxon>Suessiales</taxon>
        <taxon>Suessiaceae</taxon>
        <taxon>Polarella</taxon>
    </lineage>
</organism>
<proteinExistence type="predicted"/>
<dbReference type="PANTHER" id="PTHR10250">
    <property type="entry name" value="MICROSOMAL GLUTATHIONE S-TRANSFERASE"/>
    <property type="match status" value="1"/>
</dbReference>
<evidence type="ECO:0000313" key="6">
    <source>
        <dbReference type="EMBL" id="CAE8599358.1"/>
    </source>
</evidence>
<dbReference type="PANTHER" id="PTHR10250:SF26">
    <property type="entry name" value="GLUTATHIONE S-TRANSFERASE 3, MITOCHONDRIAL"/>
    <property type="match status" value="1"/>
</dbReference>
<dbReference type="GO" id="GO:0005783">
    <property type="term" value="C:endoplasmic reticulum"/>
    <property type="evidence" value="ECO:0007669"/>
    <property type="project" value="TreeGrafter"/>
</dbReference>
<dbReference type="GO" id="GO:0005635">
    <property type="term" value="C:nuclear envelope"/>
    <property type="evidence" value="ECO:0007669"/>
    <property type="project" value="TreeGrafter"/>
</dbReference>
<dbReference type="GO" id="GO:0004602">
    <property type="term" value="F:glutathione peroxidase activity"/>
    <property type="evidence" value="ECO:0007669"/>
    <property type="project" value="TreeGrafter"/>
</dbReference>
<dbReference type="Gene3D" id="1.20.120.550">
    <property type="entry name" value="Membrane associated eicosanoid/glutathione metabolism-like domain"/>
    <property type="match status" value="1"/>
</dbReference>
<evidence type="ECO:0000256" key="1">
    <source>
        <dbReference type="ARBA" id="ARBA00004141"/>
    </source>
</evidence>
<reference evidence="7" key="1">
    <citation type="submission" date="2021-02" db="EMBL/GenBank/DDBJ databases">
        <authorList>
            <person name="Dougan E. K."/>
            <person name="Rhodes N."/>
            <person name="Thang M."/>
            <person name="Chan C."/>
        </authorList>
    </citation>
    <scope>NUCLEOTIDE SEQUENCE</scope>
</reference>
<gene>
    <name evidence="6" type="ORF">PGLA1383_LOCUS17708</name>
    <name evidence="7" type="ORF">PGLA2088_LOCUS5660</name>
</gene>
<evidence type="ECO:0000256" key="4">
    <source>
        <dbReference type="ARBA" id="ARBA00023136"/>
    </source>
</evidence>
<evidence type="ECO:0000313" key="9">
    <source>
        <dbReference type="Proteomes" id="UP000654075"/>
    </source>
</evidence>
<dbReference type="GO" id="GO:0006691">
    <property type="term" value="P:leukotriene metabolic process"/>
    <property type="evidence" value="ECO:0007669"/>
    <property type="project" value="UniProtKB-ARBA"/>
</dbReference>
<dbReference type="AlphaFoldDB" id="A0A813IAC2"/>
<keyword evidence="2 5" id="KW-0812">Transmembrane</keyword>
<dbReference type="EMBL" id="CAJNNV010011035">
    <property type="protein sequence ID" value="CAE8599358.1"/>
    <property type="molecule type" value="Genomic_DNA"/>
</dbReference>
<dbReference type="SUPFAM" id="SSF161084">
    <property type="entry name" value="MAPEG domain-like"/>
    <property type="match status" value="1"/>
</dbReference>
<accession>A0A813IAC2</accession>
<dbReference type="OMA" id="NLNENDW"/>
<evidence type="ECO:0008006" key="10">
    <source>
        <dbReference type="Google" id="ProtNLM"/>
    </source>
</evidence>
<comment type="subcellular location">
    <subcellularLocation>
        <location evidence="1">Membrane</location>
        <topology evidence="1">Multi-pass membrane protein</topology>
    </subcellularLocation>
</comment>
<dbReference type="Proteomes" id="UP000654075">
    <property type="component" value="Unassembled WGS sequence"/>
</dbReference>
<evidence type="ECO:0000313" key="8">
    <source>
        <dbReference type="Proteomes" id="UP000626109"/>
    </source>
</evidence>
<dbReference type="GO" id="GO:0004364">
    <property type="term" value="F:glutathione transferase activity"/>
    <property type="evidence" value="ECO:0007669"/>
    <property type="project" value="TreeGrafter"/>
</dbReference>
<dbReference type="EMBL" id="CAJNNW010005428">
    <property type="protein sequence ID" value="CAE8647420.1"/>
    <property type="molecule type" value="Genomic_DNA"/>
</dbReference>
<protein>
    <recommendedName>
        <fullName evidence="10">Glutathione transferase</fullName>
    </recommendedName>
</protein>
<evidence type="ECO:0000256" key="3">
    <source>
        <dbReference type="ARBA" id="ARBA00022989"/>
    </source>
</evidence>
<keyword evidence="4 5" id="KW-0472">Membrane</keyword>
<dbReference type="InterPro" id="IPR001129">
    <property type="entry name" value="Membr-assoc_MAPEG"/>
</dbReference>
<name>A0A813IAC2_POLGL</name>
<dbReference type="Proteomes" id="UP000626109">
    <property type="component" value="Unassembled WGS sequence"/>
</dbReference>
<keyword evidence="3 5" id="KW-1133">Transmembrane helix</keyword>
<feature type="transmembrane region" description="Helical" evidence="5">
    <location>
        <begin position="12"/>
        <end position="31"/>
    </location>
</feature>
<evidence type="ECO:0000256" key="5">
    <source>
        <dbReference type="SAM" id="Phobius"/>
    </source>
</evidence>
<keyword evidence="9" id="KW-1185">Reference proteome</keyword>
<feature type="transmembrane region" description="Helical" evidence="5">
    <location>
        <begin position="149"/>
        <end position="176"/>
    </location>
</feature>
<dbReference type="OrthoDB" id="312603at2759"/>
<dbReference type="InterPro" id="IPR023352">
    <property type="entry name" value="MAPEG-like_dom_sf"/>
</dbReference>